<evidence type="ECO:0000313" key="2">
    <source>
        <dbReference type="Proteomes" id="UP001295444"/>
    </source>
</evidence>
<reference evidence="1" key="1">
    <citation type="submission" date="2022-03" db="EMBL/GenBank/DDBJ databases">
        <authorList>
            <person name="Alioto T."/>
            <person name="Alioto T."/>
            <person name="Gomez Garrido J."/>
        </authorList>
    </citation>
    <scope>NUCLEOTIDE SEQUENCE</scope>
</reference>
<keyword evidence="2" id="KW-1185">Reference proteome</keyword>
<sequence length="84" mass="9545">MSTFSQQCARSKFSSPFECNITLCVGPEHQLALFPGCAADKRAFFRLCTTCLWSEPQLDIGSNLLSMILLPEALYQRCKPRRRD</sequence>
<accession>A0AAD1RJE7</accession>
<dbReference type="AlphaFoldDB" id="A0AAD1RJE7"/>
<gene>
    <name evidence="1" type="ORF">PECUL_23A000445</name>
</gene>
<protein>
    <submittedName>
        <fullName evidence="1">Uncharacterized protein</fullName>
    </submittedName>
</protein>
<dbReference type="EMBL" id="OW240914">
    <property type="protein sequence ID" value="CAH2272524.1"/>
    <property type="molecule type" value="Genomic_DNA"/>
</dbReference>
<evidence type="ECO:0000313" key="1">
    <source>
        <dbReference type="EMBL" id="CAH2272524.1"/>
    </source>
</evidence>
<name>A0AAD1RJE7_PELCU</name>
<organism evidence="1 2">
    <name type="scientific">Pelobates cultripes</name>
    <name type="common">Western spadefoot toad</name>
    <dbReference type="NCBI Taxonomy" id="61616"/>
    <lineage>
        <taxon>Eukaryota</taxon>
        <taxon>Metazoa</taxon>
        <taxon>Chordata</taxon>
        <taxon>Craniata</taxon>
        <taxon>Vertebrata</taxon>
        <taxon>Euteleostomi</taxon>
        <taxon>Amphibia</taxon>
        <taxon>Batrachia</taxon>
        <taxon>Anura</taxon>
        <taxon>Pelobatoidea</taxon>
        <taxon>Pelobatidae</taxon>
        <taxon>Pelobates</taxon>
    </lineage>
</organism>
<proteinExistence type="predicted"/>
<dbReference type="Proteomes" id="UP001295444">
    <property type="component" value="Chromosome 03"/>
</dbReference>